<dbReference type="Proteomes" id="UP000005408">
    <property type="component" value="Unassembled WGS sequence"/>
</dbReference>
<accession>A0A8W8P6P7</accession>
<proteinExistence type="predicted"/>
<reference evidence="1" key="1">
    <citation type="submission" date="2022-08" db="UniProtKB">
        <authorList>
            <consortium name="EnsemblMetazoa"/>
        </authorList>
    </citation>
    <scope>IDENTIFICATION</scope>
    <source>
        <strain evidence="1">05x7-T-G4-1.051#20</strain>
    </source>
</reference>
<protein>
    <submittedName>
        <fullName evidence="1">Uncharacterized protein</fullName>
    </submittedName>
</protein>
<evidence type="ECO:0000313" key="2">
    <source>
        <dbReference type="Proteomes" id="UP000005408"/>
    </source>
</evidence>
<dbReference type="EnsemblMetazoa" id="G9640.1">
    <property type="protein sequence ID" value="G9640.1:cds"/>
    <property type="gene ID" value="G9640"/>
</dbReference>
<sequence>MKHTEPDGRGYMYHFHTAGAKTGSEIHHVLLRLLTVLELLEHRPYYDSDHRKHVDLISDNRVVSGTYEQILDDAVNINSYSGMSHIYALSAVLGKPRSYYPPQLAAEFVSEPYTRKAVG</sequence>
<evidence type="ECO:0000313" key="1">
    <source>
        <dbReference type="EnsemblMetazoa" id="G9640.1:cds"/>
    </source>
</evidence>
<dbReference type="AlphaFoldDB" id="A0A8W8P6P7"/>
<name>A0A8W8P6P7_MAGGI</name>
<keyword evidence="2" id="KW-1185">Reference proteome</keyword>
<organism evidence="1 2">
    <name type="scientific">Magallana gigas</name>
    <name type="common">Pacific oyster</name>
    <name type="synonym">Crassostrea gigas</name>
    <dbReference type="NCBI Taxonomy" id="29159"/>
    <lineage>
        <taxon>Eukaryota</taxon>
        <taxon>Metazoa</taxon>
        <taxon>Spiralia</taxon>
        <taxon>Lophotrochozoa</taxon>
        <taxon>Mollusca</taxon>
        <taxon>Bivalvia</taxon>
        <taxon>Autobranchia</taxon>
        <taxon>Pteriomorphia</taxon>
        <taxon>Ostreida</taxon>
        <taxon>Ostreoidea</taxon>
        <taxon>Ostreidae</taxon>
        <taxon>Magallana</taxon>
    </lineage>
</organism>